<organism evidence="3 4">
    <name type="scientific">Streptomyces griseoviridis</name>
    <dbReference type="NCBI Taxonomy" id="45398"/>
    <lineage>
        <taxon>Bacteria</taxon>
        <taxon>Bacillati</taxon>
        <taxon>Actinomycetota</taxon>
        <taxon>Actinomycetes</taxon>
        <taxon>Kitasatosporales</taxon>
        <taxon>Streptomycetaceae</taxon>
        <taxon>Streptomyces</taxon>
    </lineage>
</organism>
<dbReference type="InterPro" id="IPR036388">
    <property type="entry name" value="WH-like_DNA-bd_sf"/>
</dbReference>
<dbReference type="InterPro" id="IPR036390">
    <property type="entry name" value="WH_DNA-bd_sf"/>
</dbReference>
<sequence>MSETTTTATELATQYAAQVTGDLERNAQEQERLSAEIASLQERLAALQRDHSVLVNIRQALGSTQAPAGDTAADTAAVPAPRKKPAPATAGKRTRAAKAAPRRRGTETAEKAKDTGSTASAEKAAKAGKPGKAAKKASAAGKAAAGPAAKKAAGPTLGELIRGVLAEQKEPRSAAEVAAALGEAHADRPVKTTVVRNTLENLVARNQVQRTKQGTSVFYTVSEAAQAAAATDEAPSEKAEQRSA</sequence>
<evidence type="ECO:0000256" key="1">
    <source>
        <dbReference type="SAM" id="Coils"/>
    </source>
</evidence>
<evidence type="ECO:0000313" key="4">
    <source>
        <dbReference type="Proteomes" id="UP001231675"/>
    </source>
</evidence>
<protein>
    <recommendedName>
        <fullName evidence="5">Regulatory protein</fullName>
    </recommendedName>
</protein>
<keyword evidence="1" id="KW-0175">Coiled coil</keyword>
<dbReference type="Gene3D" id="1.10.10.10">
    <property type="entry name" value="Winged helix-like DNA-binding domain superfamily/Winged helix DNA-binding domain"/>
    <property type="match status" value="1"/>
</dbReference>
<feature type="region of interest" description="Disordered" evidence="2">
    <location>
        <begin position="62"/>
        <end position="155"/>
    </location>
</feature>
<name>A0ABT9L7D9_STRGD</name>
<feature type="compositionally biased region" description="Basic and acidic residues" evidence="2">
    <location>
        <begin position="104"/>
        <end position="114"/>
    </location>
</feature>
<feature type="compositionally biased region" description="Basic residues" evidence="2">
    <location>
        <begin position="92"/>
        <end position="103"/>
    </location>
</feature>
<feature type="compositionally biased region" description="Basic and acidic residues" evidence="2">
    <location>
        <begin position="235"/>
        <end position="244"/>
    </location>
</feature>
<dbReference type="Proteomes" id="UP001231675">
    <property type="component" value="Unassembled WGS sequence"/>
</dbReference>
<dbReference type="RefSeq" id="WP_189419346.1">
    <property type="nucleotide sequence ID" value="NZ_BMSM01000010.1"/>
</dbReference>
<dbReference type="GeneID" id="91549051"/>
<feature type="region of interest" description="Disordered" evidence="2">
    <location>
        <begin position="225"/>
        <end position="244"/>
    </location>
</feature>
<reference evidence="3 4" key="1">
    <citation type="submission" date="2023-07" db="EMBL/GenBank/DDBJ databases">
        <title>Sequencing the genomes of 1000 actinobacteria strains.</title>
        <authorList>
            <person name="Klenk H.-P."/>
        </authorList>
    </citation>
    <scope>NUCLEOTIDE SEQUENCE [LARGE SCALE GENOMIC DNA]</scope>
    <source>
        <strain evidence="3 4">DSM 40229</strain>
    </source>
</reference>
<dbReference type="EMBL" id="JAURUD010000001">
    <property type="protein sequence ID" value="MDP9679621.1"/>
    <property type="molecule type" value="Genomic_DNA"/>
</dbReference>
<accession>A0ABT9L7D9</accession>
<gene>
    <name evidence="3" type="ORF">J2S47_000123</name>
</gene>
<comment type="caution">
    <text evidence="3">The sequence shown here is derived from an EMBL/GenBank/DDBJ whole genome shotgun (WGS) entry which is preliminary data.</text>
</comment>
<feature type="compositionally biased region" description="Low complexity" evidence="2">
    <location>
        <begin position="66"/>
        <end position="91"/>
    </location>
</feature>
<evidence type="ECO:0000256" key="2">
    <source>
        <dbReference type="SAM" id="MobiDB-lite"/>
    </source>
</evidence>
<evidence type="ECO:0008006" key="5">
    <source>
        <dbReference type="Google" id="ProtNLM"/>
    </source>
</evidence>
<proteinExistence type="predicted"/>
<evidence type="ECO:0000313" key="3">
    <source>
        <dbReference type="EMBL" id="MDP9679621.1"/>
    </source>
</evidence>
<dbReference type="SUPFAM" id="SSF46785">
    <property type="entry name" value="Winged helix' DNA-binding domain"/>
    <property type="match status" value="1"/>
</dbReference>
<feature type="coiled-coil region" evidence="1">
    <location>
        <begin position="23"/>
        <end position="50"/>
    </location>
</feature>
<feature type="compositionally biased region" description="Low complexity" evidence="2">
    <location>
        <begin position="115"/>
        <end position="155"/>
    </location>
</feature>
<keyword evidence="4" id="KW-1185">Reference proteome</keyword>